<sequence>MKSPDRSILLPVLTGVIALAGAGAVQAQDERARVLSSKPIIQQVATPREVCQNQTVTVPGHKSGAGALIGGIAGGAMGNAIGGGSGRAVATAIGLFGGAVLGNHIEGRGQPRTQTVQQCSTQTFYENQTVAYDVVYEYAGRRYNVQMPEEPGRYVHVNVQPVIAAPAPRQQMQYRPALPAEPEVVYIGGTRPYPEVYRGHRRDRENEEWDRNWR</sequence>
<evidence type="ECO:0000256" key="3">
    <source>
        <dbReference type="SAM" id="SignalP"/>
    </source>
</evidence>
<comment type="caution">
    <text evidence="4">The sequence shown here is derived from an EMBL/GenBank/DDBJ whole genome shotgun (WGS) entry which is preliminary data.</text>
</comment>
<dbReference type="RefSeq" id="WP_177132254.1">
    <property type="nucleotide sequence ID" value="NZ_VYGV01000001.1"/>
</dbReference>
<accession>A0A7Y8KVS9</accession>
<comment type="subcellular location">
    <subcellularLocation>
        <location evidence="1">Membrane</location>
    </subcellularLocation>
</comment>
<keyword evidence="2" id="KW-0472">Membrane</keyword>
<reference evidence="4 5" key="1">
    <citation type="submission" date="2019-09" db="EMBL/GenBank/DDBJ databases">
        <title>Hydrogenophaga aromatica sp. nov., isolated from a para-xylene-degrading enrichment culture.</title>
        <authorList>
            <person name="Tancsics A."/>
            <person name="Banerjee S."/>
        </authorList>
    </citation>
    <scope>NUCLEOTIDE SEQUENCE [LARGE SCALE GENOMIC DNA]</scope>
    <source>
        <strain evidence="4 5">D2P1</strain>
    </source>
</reference>
<gene>
    <name evidence="4" type="ORF">F3K02_00685</name>
</gene>
<dbReference type="InterPro" id="IPR051407">
    <property type="entry name" value="Bact_OM_lipoprot/Surf_antigen"/>
</dbReference>
<evidence type="ECO:0008006" key="6">
    <source>
        <dbReference type="Google" id="ProtNLM"/>
    </source>
</evidence>
<protein>
    <recommendedName>
        <fullName evidence="6">Glycine zipper 2TM domain-containing protein</fullName>
    </recommendedName>
</protein>
<evidence type="ECO:0000313" key="5">
    <source>
        <dbReference type="Proteomes" id="UP000545507"/>
    </source>
</evidence>
<dbReference type="Proteomes" id="UP000545507">
    <property type="component" value="Unassembled WGS sequence"/>
</dbReference>
<feature type="signal peptide" evidence="3">
    <location>
        <begin position="1"/>
        <end position="27"/>
    </location>
</feature>
<dbReference type="GO" id="GO:0016020">
    <property type="term" value="C:membrane"/>
    <property type="evidence" value="ECO:0007669"/>
    <property type="project" value="UniProtKB-SubCell"/>
</dbReference>
<organism evidence="4 5">
    <name type="scientific">Hydrogenophaga aromaticivorans</name>
    <dbReference type="NCBI Taxonomy" id="2610898"/>
    <lineage>
        <taxon>Bacteria</taxon>
        <taxon>Pseudomonadati</taxon>
        <taxon>Pseudomonadota</taxon>
        <taxon>Betaproteobacteria</taxon>
        <taxon>Burkholderiales</taxon>
        <taxon>Comamonadaceae</taxon>
        <taxon>Hydrogenophaga</taxon>
    </lineage>
</organism>
<dbReference type="PANTHER" id="PTHR35603">
    <property type="match status" value="1"/>
</dbReference>
<evidence type="ECO:0000256" key="1">
    <source>
        <dbReference type="ARBA" id="ARBA00004370"/>
    </source>
</evidence>
<evidence type="ECO:0000256" key="2">
    <source>
        <dbReference type="ARBA" id="ARBA00023136"/>
    </source>
</evidence>
<name>A0A7Y8KVS9_9BURK</name>
<proteinExistence type="predicted"/>
<evidence type="ECO:0000313" key="4">
    <source>
        <dbReference type="EMBL" id="NWF43782.1"/>
    </source>
</evidence>
<dbReference type="PANTHER" id="PTHR35603:SF2">
    <property type="entry name" value="OUTER MEMBRANE LIPOPROTEIN"/>
    <property type="match status" value="1"/>
</dbReference>
<keyword evidence="5" id="KW-1185">Reference proteome</keyword>
<dbReference type="EMBL" id="VYGV01000001">
    <property type="protein sequence ID" value="NWF43782.1"/>
    <property type="molecule type" value="Genomic_DNA"/>
</dbReference>
<feature type="chain" id="PRO_5030553605" description="Glycine zipper 2TM domain-containing protein" evidence="3">
    <location>
        <begin position="28"/>
        <end position="214"/>
    </location>
</feature>
<dbReference type="NCBIfam" id="NF008437">
    <property type="entry name" value="PRK11280.1"/>
    <property type="match status" value="1"/>
</dbReference>
<dbReference type="AlphaFoldDB" id="A0A7Y8KVS9"/>
<keyword evidence="3" id="KW-0732">Signal</keyword>